<dbReference type="InterPro" id="IPR002550">
    <property type="entry name" value="CNNM"/>
</dbReference>
<dbReference type="Pfam" id="PF03471">
    <property type="entry name" value="CorC_HlyC"/>
    <property type="match status" value="1"/>
</dbReference>
<feature type="domain" description="CNNM transmembrane" evidence="11">
    <location>
        <begin position="1"/>
        <end position="198"/>
    </location>
</feature>
<dbReference type="RefSeq" id="WP_101570973.1">
    <property type="nucleotide sequence ID" value="NZ_JACOOK010000001.1"/>
</dbReference>
<dbReference type="EMBL" id="JACOOK010000001">
    <property type="protein sequence ID" value="MBC5615675.1"/>
    <property type="molecule type" value="Genomic_DNA"/>
</dbReference>
<dbReference type="InterPro" id="IPR046342">
    <property type="entry name" value="CBS_dom_sf"/>
</dbReference>
<keyword evidence="6 8" id="KW-0472">Membrane</keyword>
<evidence type="ECO:0000256" key="8">
    <source>
        <dbReference type="PROSITE-ProRule" id="PRU01193"/>
    </source>
</evidence>
<keyword evidence="13" id="KW-1185">Reference proteome</keyword>
<evidence type="ECO:0000313" key="12">
    <source>
        <dbReference type="EMBL" id="MBC5615675.1"/>
    </source>
</evidence>
<reference evidence="12 13" key="1">
    <citation type="submission" date="2020-08" db="EMBL/GenBank/DDBJ databases">
        <title>Genome public.</title>
        <authorList>
            <person name="Liu C."/>
            <person name="Sun Q."/>
        </authorList>
    </citation>
    <scope>NUCLEOTIDE SEQUENCE [LARGE SCALE GENOMIC DNA]</scope>
    <source>
        <strain evidence="12 13">New-7</strain>
    </source>
</reference>
<evidence type="ECO:0000256" key="5">
    <source>
        <dbReference type="ARBA" id="ARBA00023122"/>
    </source>
</evidence>
<dbReference type="Proteomes" id="UP000636891">
    <property type="component" value="Unassembled WGS sequence"/>
</dbReference>
<dbReference type="CDD" id="cd04590">
    <property type="entry name" value="CBS_pair_CorC_HlyC_assoc"/>
    <property type="match status" value="1"/>
</dbReference>
<dbReference type="PROSITE" id="PS51846">
    <property type="entry name" value="CNNM"/>
    <property type="match status" value="1"/>
</dbReference>
<dbReference type="Pfam" id="PF00571">
    <property type="entry name" value="CBS"/>
    <property type="match status" value="2"/>
</dbReference>
<dbReference type="SUPFAM" id="SSF54631">
    <property type="entry name" value="CBS-domain pair"/>
    <property type="match status" value="1"/>
</dbReference>
<accession>A0ABR7CKB9</accession>
<feature type="transmembrane region" description="Helical" evidence="9">
    <location>
        <begin position="55"/>
        <end position="75"/>
    </location>
</feature>
<keyword evidence="4 8" id="KW-1133">Transmembrane helix</keyword>
<evidence type="ECO:0000256" key="7">
    <source>
        <dbReference type="PROSITE-ProRule" id="PRU00703"/>
    </source>
</evidence>
<dbReference type="PANTHER" id="PTHR22777:SF17">
    <property type="entry name" value="UPF0053 PROTEIN SLL0260"/>
    <property type="match status" value="1"/>
</dbReference>
<evidence type="ECO:0000256" key="2">
    <source>
        <dbReference type="ARBA" id="ARBA00022692"/>
    </source>
</evidence>
<dbReference type="SMART" id="SM01091">
    <property type="entry name" value="CorC_HlyC"/>
    <property type="match status" value="1"/>
</dbReference>
<evidence type="ECO:0000256" key="3">
    <source>
        <dbReference type="ARBA" id="ARBA00022737"/>
    </source>
</evidence>
<feature type="domain" description="CBS" evidence="10">
    <location>
        <begin position="278"/>
        <end position="334"/>
    </location>
</feature>
<comment type="caution">
    <text evidence="12">The sequence shown here is derived from an EMBL/GenBank/DDBJ whole genome shotgun (WGS) entry which is preliminary data.</text>
</comment>
<dbReference type="InterPro" id="IPR000644">
    <property type="entry name" value="CBS_dom"/>
</dbReference>
<dbReference type="InterPro" id="IPR044751">
    <property type="entry name" value="Ion_transp-like_CBS"/>
</dbReference>
<sequence length="429" mass="47229">MEIVIIIGLILLNGLLSMSEIAMVSARKSRLEADSKKGSRAARTALKLANSPDTFLSTIQIGITLIGILTGLYSGEVLAQNFGKVIATIEPLRTHAVAIAQTLIVAIVTYLTLIVGELVPKRIGMQAAEKVAKLVARPMNVLSKIALPFVWLLSKSTSGMLRLLGINTLGESKVTEDEIKAIIQEGTVGGEIQEVEQDIVERVFNLGDRNVGSIMTHRSELVWLNIDATNDEIEQIVKNNLFNTYPVADRNLDSIAGVVYLKDLFGRLDEEGFSLSKVIRPAQYIPENLSVYNALELMRTTGGRYGIVTDEFGSIEGIVTFKDIIKALVGSMPEAGEEQDIVARDDGSYLIDGQIPFYDFLAFFDQEELYNEFNYNTLSGLILEELEHIPQTGEKLSWRNFNFEIVDMDAARIDKVLVSMKPAANGEPA</sequence>
<dbReference type="Pfam" id="PF01595">
    <property type="entry name" value="CNNM"/>
    <property type="match status" value="1"/>
</dbReference>
<dbReference type="PANTHER" id="PTHR22777">
    <property type="entry name" value="HEMOLYSIN-RELATED"/>
    <property type="match status" value="1"/>
</dbReference>
<dbReference type="Gene3D" id="3.10.580.10">
    <property type="entry name" value="CBS-domain"/>
    <property type="match status" value="1"/>
</dbReference>
<protein>
    <submittedName>
        <fullName evidence="12">HlyC/CorC family transporter</fullName>
    </submittedName>
</protein>
<gene>
    <name evidence="12" type="ORF">H8S08_01395</name>
</gene>
<feature type="transmembrane region" description="Helical" evidence="9">
    <location>
        <begin position="96"/>
        <end position="115"/>
    </location>
</feature>
<comment type="subcellular location">
    <subcellularLocation>
        <location evidence="1">Membrane</location>
        <topology evidence="1">Multi-pass membrane protein</topology>
    </subcellularLocation>
</comment>
<keyword evidence="5 7" id="KW-0129">CBS domain</keyword>
<dbReference type="SUPFAM" id="SSF56176">
    <property type="entry name" value="FAD-binding/transporter-associated domain-like"/>
    <property type="match status" value="1"/>
</dbReference>
<evidence type="ECO:0000256" key="9">
    <source>
        <dbReference type="SAM" id="Phobius"/>
    </source>
</evidence>
<evidence type="ECO:0000256" key="4">
    <source>
        <dbReference type="ARBA" id="ARBA00022989"/>
    </source>
</evidence>
<dbReference type="InterPro" id="IPR036318">
    <property type="entry name" value="FAD-bd_PCMH-like_sf"/>
</dbReference>
<evidence type="ECO:0000313" key="13">
    <source>
        <dbReference type="Proteomes" id="UP000636891"/>
    </source>
</evidence>
<evidence type="ECO:0000259" key="10">
    <source>
        <dbReference type="PROSITE" id="PS51371"/>
    </source>
</evidence>
<dbReference type="SMART" id="SM00116">
    <property type="entry name" value="CBS"/>
    <property type="match status" value="2"/>
</dbReference>
<evidence type="ECO:0000259" key="11">
    <source>
        <dbReference type="PROSITE" id="PS51846"/>
    </source>
</evidence>
<dbReference type="PROSITE" id="PS51371">
    <property type="entry name" value="CBS"/>
    <property type="match status" value="1"/>
</dbReference>
<keyword evidence="2 8" id="KW-0812">Transmembrane</keyword>
<organism evidence="12 13">
    <name type="scientific">Alistipes hominis</name>
    <dbReference type="NCBI Taxonomy" id="2763015"/>
    <lineage>
        <taxon>Bacteria</taxon>
        <taxon>Pseudomonadati</taxon>
        <taxon>Bacteroidota</taxon>
        <taxon>Bacteroidia</taxon>
        <taxon>Bacteroidales</taxon>
        <taxon>Rikenellaceae</taxon>
        <taxon>Alistipes</taxon>
    </lineage>
</organism>
<dbReference type="InterPro" id="IPR016169">
    <property type="entry name" value="FAD-bd_PCMH_sub2"/>
</dbReference>
<evidence type="ECO:0000256" key="1">
    <source>
        <dbReference type="ARBA" id="ARBA00004141"/>
    </source>
</evidence>
<name>A0ABR7CKB9_9BACT</name>
<keyword evidence="3" id="KW-0677">Repeat</keyword>
<dbReference type="InterPro" id="IPR005170">
    <property type="entry name" value="Transptr-assoc_dom"/>
</dbReference>
<proteinExistence type="predicted"/>
<dbReference type="Gene3D" id="3.30.465.10">
    <property type="match status" value="1"/>
</dbReference>
<evidence type="ECO:0000256" key="6">
    <source>
        <dbReference type="ARBA" id="ARBA00023136"/>
    </source>
</evidence>
<feature type="transmembrane region" description="Helical" evidence="9">
    <location>
        <begin position="135"/>
        <end position="153"/>
    </location>
</feature>